<sequence length="486" mass="56573">MFLLAKQHKRSKFITVTCCLHTIILFLLIIFIIWKLPSYFILSSCVTSSALNLIHASFKDELIDEHLASYSLMYNNESRVCNRERPLNRAQERDFSAISKLLITLREQIVPYPNEYFHGRGIVLTVGQHQLKFAKVNLKMIEHSGTQLDIQIWYSFSQISEAIMMELLNNSAKLNLSICCFDTAQCKTRTETWQLDPAHVYKPGVNKLKKSFPFKPAAIISATFAEVLFLDCDAYITRDPIDLFLFDPMYLKFGALFFPDSYQSRQHPTVWNLFNTTCGEHEYELDSATILVDKKRVWNGLYMTKLMNDNHKLFYKYVTDGDKDTFRFGFRYMDVKYYIVMIPCSTGSFDGIHFCGWTICKTDSLAQHIYVNHVHMFKHVGISYSPADLDYTRIALGDPNNNSFSFIQCRSIEISKVCFHIGRKPYPQFINNRCYSGGIQSEEFEYHQYTLDEPLLSQESKKNQILISKTNNLMPHFVDNLLKYIQ</sequence>
<organism evidence="12 13">
    <name type="scientific">Rotaria sordida</name>
    <dbReference type="NCBI Taxonomy" id="392033"/>
    <lineage>
        <taxon>Eukaryota</taxon>
        <taxon>Metazoa</taxon>
        <taxon>Spiralia</taxon>
        <taxon>Gnathifera</taxon>
        <taxon>Rotifera</taxon>
        <taxon>Eurotatoria</taxon>
        <taxon>Bdelloidea</taxon>
        <taxon>Philodinida</taxon>
        <taxon>Philodinidae</taxon>
        <taxon>Rotaria</taxon>
    </lineage>
</organism>
<feature type="transmembrane region" description="Helical" evidence="11">
    <location>
        <begin position="12"/>
        <end position="34"/>
    </location>
</feature>
<evidence type="ECO:0000313" key="13">
    <source>
        <dbReference type="Proteomes" id="UP000663882"/>
    </source>
</evidence>
<evidence type="ECO:0000313" key="12">
    <source>
        <dbReference type="EMBL" id="CAF1059511.1"/>
    </source>
</evidence>
<accession>A0A814L3R5</accession>
<dbReference type="OrthoDB" id="9987950at2759"/>
<keyword evidence="8" id="KW-0333">Golgi apparatus</keyword>
<dbReference type="PANTHER" id="PTHR31646">
    <property type="entry name" value="ALPHA-1,2-MANNOSYLTRANSFERASE MNN2"/>
    <property type="match status" value="1"/>
</dbReference>
<dbReference type="GO" id="GO:0046354">
    <property type="term" value="P:mannan biosynthetic process"/>
    <property type="evidence" value="ECO:0007669"/>
    <property type="project" value="TreeGrafter"/>
</dbReference>
<dbReference type="GO" id="GO:0000026">
    <property type="term" value="F:alpha-1,2-mannosyltransferase activity"/>
    <property type="evidence" value="ECO:0007669"/>
    <property type="project" value="TreeGrafter"/>
</dbReference>
<evidence type="ECO:0000256" key="1">
    <source>
        <dbReference type="ARBA" id="ARBA00004394"/>
    </source>
</evidence>
<evidence type="ECO:0000256" key="9">
    <source>
        <dbReference type="ARBA" id="ARBA00023136"/>
    </source>
</evidence>
<dbReference type="GO" id="GO:0000139">
    <property type="term" value="C:Golgi membrane"/>
    <property type="evidence" value="ECO:0007669"/>
    <property type="project" value="UniProtKB-SubCell"/>
</dbReference>
<keyword evidence="4" id="KW-0808">Transferase</keyword>
<gene>
    <name evidence="12" type="ORF">RFH988_LOCUS17175</name>
</gene>
<comment type="caution">
    <text evidence="12">The sequence shown here is derived from an EMBL/GenBank/DDBJ whole genome shotgun (WGS) entry which is preliminary data.</text>
</comment>
<evidence type="ECO:0000256" key="8">
    <source>
        <dbReference type="ARBA" id="ARBA00023034"/>
    </source>
</evidence>
<proteinExistence type="inferred from homology"/>
<dbReference type="AlphaFoldDB" id="A0A814L3R5"/>
<keyword evidence="9 11" id="KW-0472">Membrane</keyword>
<evidence type="ECO:0000256" key="10">
    <source>
        <dbReference type="ARBA" id="ARBA00037847"/>
    </source>
</evidence>
<evidence type="ECO:0000256" key="7">
    <source>
        <dbReference type="ARBA" id="ARBA00022989"/>
    </source>
</evidence>
<reference evidence="12" key="1">
    <citation type="submission" date="2021-02" db="EMBL/GenBank/DDBJ databases">
        <authorList>
            <person name="Nowell W R."/>
        </authorList>
    </citation>
    <scope>NUCLEOTIDE SEQUENCE</scope>
</reference>
<evidence type="ECO:0000256" key="2">
    <source>
        <dbReference type="ARBA" id="ARBA00004606"/>
    </source>
</evidence>
<dbReference type="PANTHER" id="PTHR31646:SF1">
    <property type="entry name" value="ALPHA-1,2-MANNOSYLTRANSFERASE MNN2"/>
    <property type="match status" value="1"/>
</dbReference>
<name>A0A814L3R5_9BILA</name>
<dbReference type="SUPFAM" id="SSF53448">
    <property type="entry name" value="Nucleotide-diphospho-sugar transferases"/>
    <property type="match status" value="1"/>
</dbReference>
<evidence type="ECO:0000256" key="4">
    <source>
        <dbReference type="ARBA" id="ARBA00022679"/>
    </source>
</evidence>
<evidence type="ECO:0000256" key="6">
    <source>
        <dbReference type="ARBA" id="ARBA00022968"/>
    </source>
</evidence>
<dbReference type="EMBL" id="CAJNOO010000907">
    <property type="protein sequence ID" value="CAF1059511.1"/>
    <property type="molecule type" value="Genomic_DNA"/>
</dbReference>
<dbReference type="InterPro" id="IPR022751">
    <property type="entry name" value="Alpha_mannosyltransferase"/>
</dbReference>
<keyword evidence="6" id="KW-0735">Signal-anchor</keyword>
<keyword evidence="5 11" id="KW-0812">Transmembrane</keyword>
<keyword evidence="7 11" id="KW-1133">Transmembrane helix</keyword>
<dbReference type="Proteomes" id="UP000663882">
    <property type="component" value="Unassembled WGS sequence"/>
</dbReference>
<evidence type="ECO:0000256" key="3">
    <source>
        <dbReference type="ARBA" id="ARBA00009105"/>
    </source>
</evidence>
<dbReference type="Pfam" id="PF11051">
    <property type="entry name" value="Mannosyl_trans3"/>
    <property type="match status" value="2"/>
</dbReference>
<protein>
    <submittedName>
        <fullName evidence="12">Uncharacterized protein</fullName>
    </submittedName>
</protein>
<comment type="subcellular location">
    <subcellularLocation>
        <location evidence="10">Endomembrane system</location>
        <topology evidence="10">Single-pass membrane protein</topology>
    </subcellularLocation>
    <subcellularLocation>
        <location evidence="1">Golgi apparatus membrane</location>
    </subcellularLocation>
    <subcellularLocation>
        <location evidence="2">Membrane</location>
        <topology evidence="2">Single-pass type II membrane protein</topology>
    </subcellularLocation>
</comment>
<evidence type="ECO:0000256" key="5">
    <source>
        <dbReference type="ARBA" id="ARBA00022692"/>
    </source>
</evidence>
<comment type="similarity">
    <text evidence="3">Belongs to the MNN1/MNT family.</text>
</comment>
<evidence type="ECO:0000256" key="11">
    <source>
        <dbReference type="SAM" id="Phobius"/>
    </source>
</evidence>
<dbReference type="InterPro" id="IPR029044">
    <property type="entry name" value="Nucleotide-diphossugar_trans"/>
</dbReference>